<dbReference type="Proteomes" id="UP000306631">
    <property type="component" value="Unassembled WGS sequence"/>
</dbReference>
<evidence type="ECO:0000313" key="1">
    <source>
        <dbReference type="EMBL" id="TGY32803.1"/>
    </source>
</evidence>
<proteinExistence type="predicted"/>
<name>A0A4S2CXJ1_STEMA</name>
<sequence length="147" mass="15955">MRTSHAWQQHGTTALWRYTGHQRNFPGWHLSCDAAGCASLQGLIDALLADGTGAARTVRVTPPSPPLLAVPNNRRAAWEAPVSVRIGHDATVDGWGWQHEGDRAHLRLNAGALALLRQGVNDIAAGRGDHAMGTGAAALWFWWWPSR</sequence>
<dbReference type="EMBL" id="SRYW01000013">
    <property type="protein sequence ID" value="TGY32803.1"/>
    <property type="molecule type" value="Genomic_DNA"/>
</dbReference>
<evidence type="ECO:0000313" key="2">
    <source>
        <dbReference type="Proteomes" id="UP000306631"/>
    </source>
</evidence>
<dbReference type="OrthoDB" id="1432296at2"/>
<reference evidence="1 2" key="1">
    <citation type="submission" date="2019-04" db="EMBL/GenBank/DDBJ databases">
        <title>Microbes associate with the intestines of laboratory mice.</title>
        <authorList>
            <person name="Navarre W."/>
            <person name="Wong E."/>
            <person name="Huang K."/>
            <person name="Tropini C."/>
            <person name="Ng K."/>
            <person name="Yu B."/>
        </authorList>
    </citation>
    <scope>NUCLEOTIDE SEQUENCE [LARGE SCALE GENOMIC DNA]</scope>
    <source>
        <strain evidence="1 2">NM62_B4-13</strain>
    </source>
</reference>
<accession>A0A4S2CXJ1</accession>
<dbReference type="RefSeq" id="WP_136005973.1">
    <property type="nucleotide sequence ID" value="NZ_SRYW01000013.1"/>
</dbReference>
<organism evidence="1 2">
    <name type="scientific">Stenotrophomonas maltophilia</name>
    <name type="common">Pseudomonas maltophilia</name>
    <name type="synonym">Xanthomonas maltophilia</name>
    <dbReference type="NCBI Taxonomy" id="40324"/>
    <lineage>
        <taxon>Bacteria</taxon>
        <taxon>Pseudomonadati</taxon>
        <taxon>Pseudomonadota</taxon>
        <taxon>Gammaproteobacteria</taxon>
        <taxon>Lysobacterales</taxon>
        <taxon>Lysobacteraceae</taxon>
        <taxon>Stenotrophomonas</taxon>
        <taxon>Stenotrophomonas maltophilia group</taxon>
    </lineage>
</organism>
<protein>
    <submittedName>
        <fullName evidence="1">Uncharacterized protein</fullName>
    </submittedName>
</protein>
<dbReference type="AlphaFoldDB" id="A0A4S2CXJ1"/>
<gene>
    <name evidence="1" type="ORF">E5352_14195</name>
</gene>
<comment type="caution">
    <text evidence="1">The sequence shown here is derived from an EMBL/GenBank/DDBJ whole genome shotgun (WGS) entry which is preliminary data.</text>
</comment>